<dbReference type="Pfam" id="PF00589">
    <property type="entry name" value="Phage_integrase"/>
    <property type="match status" value="1"/>
</dbReference>
<keyword evidence="3" id="KW-0229">DNA integration</keyword>
<evidence type="ECO:0000256" key="2">
    <source>
        <dbReference type="ARBA" id="ARBA00008857"/>
    </source>
</evidence>
<name>A0A6N2YRW6_FLAPL</name>
<sequence length="381" mass="44271">MSRKRIEKNLAYDDGKRLFYVYFDYGRDAFGRRMRKTKTFSQKEMAKEALCRFEIRRLQNRLTPPTQMTLEHWLSYWLEDVIRPNREDTTYYCYHSIITNHIVPILGKVKIQQLTPYQIQAYYNQIMREKGLSSNTVYKHHILLHTALKMAHRQKLLPENPIDLVEAPHQQLPSQSYYNPKQLNKLFRAVEGDWLEIVVKLAGYLGLRRSEICGLRWEDVDLENGVIQIQCVRTTAGGKVVEKQPKSESSIRKLGIAGISDLVDLLREERFNQLQQKKQLGKAYWDSGYVVVKKDGSPCQPNQVTNIFRQFIQLHGLPHITIHGLRHTFASVANSAKVPLVDIGKALGHKDITITGRIYTHLFDQTHQEVLNMVASRICIE</sequence>
<dbReference type="GO" id="GO:0006310">
    <property type="term" value="P:DNA recombination"/>
    <property type="evidence" value="ECO:0007669"/>
    <property type="project" value="UniProtKB-KW"/>
</dbReference>
<evidence type="ECO:0000313" key="9">
    <source>
        <dbReference type="EMBL" id="VYT68747.1"/>
    </source>
</evidence>
<feature type="domain" description="Tyr recombinase" evidence="7">
    <location>
        <begin position="173"/>
        <end position="372"/>
    </location>
</feature>
<dbReference type="PANTHER" id="PTHR30349">
    <property type="entry name" value="PHAGE INTEGRASE-RELATED"/>
    <property type="match status" value="1"/>
</dbReference>
<dbReference type="InterPro" id="IPR044068">
    <property type="entry name" value="CB"/>
</dbReference>
<dbReference type="PROSITE" id="PS51900">
    <property type="entry name" value="CB"/>
    <property type="match status" value="1"/>
</dbReference>
<evidence type="ECO:0000256" key="3">
    <source>
        <dbReference type="ARBA" id="ARBA00022908"/>
    </source>
</evidence>
<keyword evidence="4 6" id="KW-0238">DNA-binding</keyword>
<evidence type="ECO:0000256" key="5">
    <source>
        <dbReference type="ARBA" id="ARBA00023172"/>
    </source>
</evidence>
<evidence type="ECO:0000259" key="7">
    <source>
        <dbReference type="PROSITE" id="PS51898"/>
    </source>
</evidence>
<dbReference type="GO" id="GO:0015074">
    <property type="term" value="P:DNA integration"/>
    <property type="evidence" value="ECO:0007669"/>
    <property type="project" value="UniProtKB-KW"/>
</dbReference>
<dbReference type="Gene3D" id="1.10.150.130">
    <property type="match status" value="1"/>
</dbReference>
<evidence type="ECO:0000256" key="6">
    <source>
        <dbReference type="PROSITE-ProRule" id="PRU01248"/>
    </source>
</evidence>
<dbReference type="InterPro" id="IPR010998">
    <property type="entry name" value="Integrase_recombinase_N"/>
</dbReference>
<dbReference type="PANTHER" id="PTHR30349:SF91">
    <property type="entry name" value="INTA PROTEIN"/>
    <property type="match status" value="1"/>
</dbReference>
<dbReference type="InterPro" id="IPR002104">
    <property type="entry name" value="Integrase_catalytic"/>
</dbReference>
<dbReference type="Pfam" id="PF14659">
    <property type="entry name" value="Phage_int_SAM_3"/>
    <property type="match status" value="1"/>
</dbReference>
<dbReference type="SUPFAM" id="SSF56349">
    <property type="entry name" value="DNA breaking-rejoining enzymes"/>
    <property type="match status" value="1"/>
</dbReference>
<accession>A0A6N2YRW6</accession>
<dbReference type="CDD" id="cd01189">
    <property type="entry name" value="INT_ICEBs1_C_like"/>
    <property type="match status" value="1"/>
</dbReference>
<dbReference type="GO" id="GO:0003677">
    <property type="term" value="F:DNA binding"/>
    <property type="evidence" value="ECO:0007669"/>
    <property type="project" value="UniProtKB-UniRule"/>
</dbReference>
<dbReference type="InterPro" id="IPR004107">
    <property type="entry name" value="Integrase_SAM-like_N"/>
</dbReference>
<dbReference type="AlphaFoldDB" id="A0A6N2YRW6"/>
<evidence type="ECO:0000256" key="1">
    <source>
        <dbReference type="ARBA" id="ARBA00003283"/>
    </source>
</evidence>
<keyword evidence="5" id="KW-0233">DNA recombination</keyword>
<dbReference type="InterPro" id="IPR011010">
    <property type="entry name" value="DNA_brk_join_enz"/>
</dbReference>
<comment type="similarity">
    <text evidence="2">Belongs to the 'phage' integrase family.</text>
</comment>
<dbReference type="PROSITE" id="PS51898">
    <property type="entry name" value="TYR_RECOMBINASE"/>
    <property type="match status" value="1"/>
</dbReference>
<protein>
    <submittedName>
        <fullName evidence="9">Tyrosine recombinase XerC</fullName>
    </submittedName>
</protein>
<organism evidence="9">
    <name type="scientific">Flavonifractor plautii</name>
    <name type="common">Fusobacterium plautii</name>
    <dbReference type="NCBI Taxonomy" id="292800"/>
    <lineage>
        <taxon>Bacteria</taxon>
        <taxon>Bacillati</taxon>
        <taxon>Bacillota</taxon>
        <taxon>Clostridia</taxon>
        <taxon>Eubacteriales</taxon>
        <taxon>Oscillospiraceae</taxon>
        <taxon>Flavonifractor</taxon>
    </lineage>
</organism>
<proteinExistence type="inferred from homology"/>
<gene>
    <name evidence="9" type="primary">xerC_1</name>
    <name evidence="9" type="ORF">FPLFYP42_00254</name>
</gene>
<dbReference type="Gene3D" id="1.10.443.10">
    <property type="entry name" value="Intergrase catalytic core"/>
    <property type="match status" value="1"/>
</dbReference>
<feature type="domain" description="Core-binding (CB)" evidence="8">
    <location>
        <begin position="68"/>
        <end position="152"/>
    </location>
</feature>
<dbReference type="InterPro" id="IPR013762">
    <property type="entry name" value="Integrase-like_cat_sf"/>
</dbReference>
<evidence type="ECO:0000256" key="4">
    <source>
        <dbReference type="ARBA" id="ARBA00023125"/>
    </source>
</evidence>
<reference evidence="9" key="1">
    <citation type="submission" date="2019-11" db="EMBL/GenBank/DDBJ databases">
        <authorList>
            <person name="Feng L."/>
        </authorList>
    </citation>
    <scope>NUCLEOTIDE SEQUENCE</scope>
    <source>
        <strain evidence="9">FplautiiLFYP42</strain>
    </source>
</reference>
<dbReference type="RefSeq" id="WP_156620974.1">
    <property type="nucleotide sequence ID" value="NZ_CACRUB010000014.1"/>
</dbReference>
<dbReference type="EMBL" id="CACRUB010000014">
    <property type="protein sequence ID" value="VYT68747.1"/>
    <property type="molecule type" value="Genomic_DNA"/>
</dbReference>
<comment type="function">
    <text evidence="1">Site-specific tyrosine recombinase, which acts by catalyzing the cutting and rejoining of the recombining DNA molecules.</text>
</comment>
<evidence type="ECO:0000259" key="8">
    <source>
        <dbReference type="PROSITE" id="PS51900"/>
    </source>
</evidence>
<dbReference type="InterPro" id="IPR050090">
    <property type="entry name" value="Tyrosine_recombinase_XerCD"/>
</dbReference>